<organism evidence="16 17">
    <name type="scientific">Staphylococcus pseudintermedius</name>
    <dbReference type="NCBI Taxonomy" id="283734"/>
    <lineage>
        <taxon>Bacteria</taxon>
        <taxon>Bacillati</taxon>
        <taxon>Bacillota</taxon>
        <taxon>Bacilli</taxon>
        <taxon>Bacillales</taxon>
        <taxon>Staphylococcaceae</taxon>
        <taxon>Staphylococcus</taxon>
        <taxon>Staphylococcus intermedius group</taxon>
    </lineage>
</organism>
<keyword evidence="18" id="KW-1185">Reference proteome</keyword>
<evidence type="ECO:0000256" key="10">
    <source>
        <dbReference type="ARBA" id="ARBA00042242"/>
    </source>
</evidence>
<sequence length="417" mass="45188">MHVLVVGGGGREHILAHKLNQSPLVSQVYAIPGNAAMTHVAEVHGEIAESDHEAIVAFAQAHDVTWVVIGPEQPLTDGLADALRAVDIKVFGPNQDAAQIEGSKSFAKRLMAKYDIPTAAYREIDQKDEAVAYIETCELPIVLKKDGLAAGKGVIIAETREQAREAVETLYPEANSKVVFEQFLEGEEFSLMTFVNGDYAVPFDTIAQDHKRAYDQDKGPNTGGMGAYCPVPHMSQSVLDEANDKIAQPIAKAMQAEGHDFFGLLYIGAILTKEGPKVIEFNARFGDPEAQVLLTRLESDLMAHIVELDEKAPINMTWKDDAVVGVMLASKGYPGAYEKGATVKGFEDEPGAYFVSGLTHDGEHYVTSGGRVILAIGEGATIEAAQQAAYARVEKIESDGLFYRQDIAHKAIKANEY</sequence>
<dbReference type="AlphaFoldDB" id="A0A317YRU9"/>
<dbReference type="Gene3D" id="3.30.470.20">
    <property type="entry name" value="ATP-grasp fold, B domain"/>
    <property type="match status" value="1"/>
</dbReference>
<evidence type="ECO:0000256" key="5">
    <source>
        <dbReference type="ARBA" id="ARBA00022598"/>
    </source>
</evidence>
<dbReference type="Pfam" id="PF01071">
    <property type="entry name" value="GARS_A"/>
    <property type="match status" value="1"/>
</dbReference>
<dbReference type="InterPro" id="IPR011761">
    <property type="entry name" value="ATP-grasp"/>
</dbReference>
<dbReference type="SMART" id="SM01209">
    <property type="entry name" value="GARS_A"/>
    <property type="match status" value="1"/>
</dbReference>
<dbReference type="Gene3D" id="3.30.1490.20">
    <property type="entry name" value="ATP-grasp fold, A domain"/>
    <property type="match status" value="1"/>
</dbReference>
<gene>
    <name evidence="12" type="primary">purD</name>
    <name evidence="16" type="ORF">DD902_04770</name>
    <name evidence="15" type="ORF">EGV54_12420</name>
</gene>
<evidence type="ECO:0000256" key="6">
    <source>
        <dbReference type="ARBA" id="ARBA00022741"/>
    </source>
</evidence>
<comment type="cofactor">
    <cofactor evidence="2">
        <name>Mg(2+)</name>
        <dbReference type="ChEBI" id="CHEBI:18420"/>
    </cofactor>
</comment>
<reference evidence="15 18" key="2">
    <citation type="submission" date="2018-11" db="EMBL/GenBank/DDBJ databases">
        <authorList>
            <consortium name="Veterinary Laboratory Investigation and Response Network"/>
        </authorList>
    </citation>
    <scope>NUCLEOTIDE SEQUENCE [LARGE SCALE GENOMIC DNA]</scope>
    <source>
        <strain evidence="15 18">SPSE-18-VL-LA-PA-Ryan-0021</strain>
    </source>
</reference>
<dbReference type="EC" id="6.3.4.13" evidence="4 12"/>
<comment type="catalytic activity">
    <reaction evidence="12">
        <text>5-phospho-beta-D-ribosylamine + glycine + ATP = N(1)-(5-phospho-beta-D-ribosyl)glycinamide + ADP + phosphate + H(+)</text>
        <dbReference type="Rhea" id="RHEA:17453"/>
        <dbReference type="ChEBI" id="CHEBI:15378"/>
        <dbReference type="ChEBI" id="CHEBI:30616"/>
        <dbReference type="ChEBI" id="CHEBI:43474"/>
        <dbReference type="ChEBI" id="CHEBI:57305"/>
        <dbReference type="ChEBI" id="CHEBI:58681"/>
        <dbReference type="ChEBI" id="CHEBI:143788"/>
        <dbReference type="ChEBI" id="CHEBI:456216"/>
        <dbReference type="EC" id="6.3.4.13"/>
    </reaction>
</comment>
<proteinExistence type="inferred from homology"/>
<evidence type="ECO:0000313" key="18">
    <source>
        <dbReference type="Proteomes" id="UP000600220"/>
    </source>
</evidence>
<protein>
    <recommendedName>
        <fullName evidence="4 12">Phosphoribosylamine--glycine ligase</fullName>
        <ecNumber evidence="4 12">6.3.4.13</ecNumber>
    </recommendedName>
    <alternativeName>
        <fullName evidence="12">GARS</fullName>
    </alternativeName>
    <alternativeName>
        <fullName evidence="10 12">Glycinamide ribonucleotide synthetase</fullName>
    </alternativeName>
    <alternativeName>
        <fullName evidence="11 12">Phosphoribosylglycinamide synthetase</fullName>
    </alternativeName>
</protein>
<dbReference type="Pfam" id="PF02844">
    <property type="entry name" value="GARS_N"/>
    <property type="match status" value="1"/>
</dbReference>
<evidence type="ECO:0000256" key="4">
    <source>
        <dbReference type="ARBA" id="ARBA00013255"/>
    </source>
</evidence>
<dbReference type="UniPathway" id="UPA00074">
    <property type="reaction ID" value="UER00125"/>
</dbReference>
<dbReference type="InterPro" id="IPR037123">
    <property type="entry name" value="PRibGlycinamide_synth_C_sf"/>
</dbReference>
<dbReference type="EMBL" id="AAXKXX010000027">
    <property type="protein sequence ID" value="EGQ4385855.1"/>
    <property type="molecule type" value="Genomic_DNA"/>
</dbReference>
<evidence type="ECO:0000256" key="3">
    <source>
        <dbReference type="ARBA" id="ARBA00005174"/>
    </source>
</evidence>
<comment type="caution">
    <text evidence="16">The sequence shown here is derived from an EMBL/GenBank/DDBJ whole genome shotgun (WGS) entry which is preliminary data.</text>
</comment>
<evidence type="ECO:0000313" key="17">
    <source>
        <dbReference type="Proteomes" id="UP000246800"/>
    </source>
</evidence>
<dbReference type="PANTHER" id="PTHR43472">
    <property type="entry name" value="PHOSPHORIBOSYLAMINE--GLYCINE LIGASE"/>
    <property type="match status" value="1"/>
</dbReference>
<dbReference type="InterPro" id="IPR016185">
    <property type="entry name" value="PreATP-grasp_dom_sf"/>
</dbReference>
<dbReference type="SMART" id="SM01210">
    <property type="entry name" value="GARS_C"/>
    <property type="match status" value="1"/>
</dbReference>
<dbReference type="GO" id="GO:0046872">
    <property type="term" value="F:metal ion binding"/>
    <property type="evidence" value="ECO:0007669"/>
    <property type="project" value="InterPro"/>
</dbReference>
<evidence type="ECO:0000256" key="9">
    <source>
        <dbReference type="ARBA" id="ARBA00038345"/>
    </source>
</evidence>
<dbReference type="Gene3D" id="3.40.50.20">
    <property type="match status" value="1"/>
</dbReference>
<evidence type="ECO:0000256" key="7">
    <source>
        <dbReference type="ARBA" id="ARBA00022755"/>
    </source>
</evidence>
<dbReference type="PROSITE" id="PS50975">
    <property type="entry name" value="ATP_GRASP"/>
    <property type="match status" value="1"/>
</dbReference>
<dbReference type="InterPro" id="IPR020559">
    <property type="entry name" value="PRibGlycinamide_synth_CS"/>
</dbReference>
<name>A0A317YRU9_STAPS</name>
<dbReference type="GO" id="GO:0004637">
    <property type="term" value="F:phosphoribosylamine-glycine ligase activity"/>
    <property type="evidence" value="ECO:0007669"/>
    <property type="project" value="UniProtKB-UniRule"/>
</dbReference>
<evidence type="ECO:0000256" key="8">
    <source>
        <dbReference type="ARBA" id="ARBA00022840"/>
    </source>
</evidence>
<dbReference type="RefSeq" id="WP_015728947.1">
    <property type="nucleotide sequence ID" value="NZ_BAAFHQ010000006.1"/>
</dbReference>
<keyword evidence="7 12" id="KW-0658">Purine biosynthesis</keyword>
<dbReference type="NCBIfam" id="TIGR00877">
    <property type="entry name" value="purD"/>
    <property type="match status" value="1"/>
</dbReference>
<dbReference type="InterPro" id="IPR020561">
    <property type="entry name" value="PRibGlycinamid_synth_ATP-grasp"/>
</dbReference>
<dbReference type="GO" id="GO:0009113">
    <property type="term" value="P:purine nucleobase biosynthetic process"/>
    <property type="evidence" value="ECO:0007669"/>
    <property type="project" value="InterPro"/>
</dbReference>
<evidence type="ECO:0000256" key="2">
    <source>
        <dbReference type="ARBA" id="ARBA00001946"/>
    </source>
</evidence>
<dbReference type="HAMAP" id="MF_00138">
    <property type="entry name" value="GARS"/>
    <property type="match status" value="1"/>
</dbReference>
<reference evidence="16 17" key="1">
    <citation type="journal article" date="2018" name="Vet. Microbiol.">
        <title>Clonal diversity and geographic distribution of methicillin-resistant Staphylococcus pseudintermedius from Australian animals: Discovery of novel sequence types.</title>
        <authorList>
            <person name="Worthing K.A."/>
            <person name="Abraham S."/>
            <person name="Coombs G.W."/>
            <person name="Pang S."/>
            <person name="Saputra S."/>
            <person name="Jordan D."/>
            <person name="Trott D.J."/>
            <person name="Norris J.M."/>
        </authorList>
    </citation>
    <scope>NUCLEOTIDE SEQUENCE [LARGE SCALE GENOMIC DNA]</scope>
    <source>
        <strain evidence="16 17">ST525 1</strain>
    </source>
</reference>
<dbReference type="GO" id="GO:0005524">
    <property type="term" value="F:ATP binding"/>
    <property type="evidence" value="ECO:0007669"/>
    <property type="project" value="UniProtKB-UniRule"/>
</dbReference>
<dbReference type="InterPro" id="IPR020560">
    <property type="entry name" value="PRibGlycinamide_synth_C-dom"/>
</dbReference>
<keyword evidence="8 13" id="KW-0067">ATP-binding</keyword>
<keyword evidence="5 12" id="KW-0436">Ligase</keyword>
<dbReference type="EMBL" id="QEIT01000023">
    <property type="protein sequence ID" value="PWZ75728.1"/>
    <property type="molecule type" value="Genomic_DNA"/>
</dbReference>
<dbReference type="SUPFAM" id="SSF52440">
    <property type="entry name" value="PreATP-grasp domain"/>
    <property type="match status" value="1"/>
</dbReference>
<comment type="pathway">
    <text evidence="3 12">Purine metabolism; IMP biosynthesis via de novo pathway; N(1)-(5-phospho-D-ribosyl)glycinamide from 5-phospho-alpha-D-ribose 1-diphosphate: step 2/2.</text>
</comment>
<dbReference type="GO" id="GO:0006189">
    <property type="term" value="P:'de novo' IMP biosynthetic process"/>
    <property type="evidence" value="ECO:0007669"/>
    <property type="project" value="UniProtKB-UniRule"/>
</dbReference>
<dbReference type="SUPFAM" id="SSF51246">
    <property type="entry name" value="Rudiment single hybrid motif"/>
    <property type="match status" value="1"/>
</dbReference>
<dbReference type="InterPro" id="IPR013815">
    <property type="entry name" value="ATP_grasp_subdomain_1"/>
</dbReference>
<evidence type="ECO:0000256" key="11">
    <source>
        <dbReference type="ARBA" id="ARBA00042864"/>
    </source>
</evidence>
<evidence type="ECO:0000256" key="1">
    <source>
        <dbReference type="ARBA" id="ARBA00001936"/>
    </source>
</evidence>
<evidence type="ECO:0000259" key="14">
    <source>
        <dbReference type="PROSITE" id="PS50975"/>
    </source>
</evidence>
<evidence type="ECO:0000313" key="16">
    <source>
        <dbReference type="EMBL" id="PWZ75728.1"/>
    </source>
</evidence>
<dbReference type="Proteomes" id="UP000246800">
    <property type="component" value="Unassembled WGS sequence"/>
</dbReference>
<dbReference type="PROSITE" id="PS00184">
    <property type="entry name" value="GARS"/>
    <property type="match status" value="1"/>
</dbReference>
<dbReference type="InterPro" id="IPR011054">
    <property type="entry name" value="Rudment_hybrid_motif"/>
</dbReference>
<comment type="cofactor">
    <cofactor evidence="1">
        <name>Mn(2+)</name>
        <dbReference type="ChEBI" id="CHEBI:29035"/>
    </cofactor>
</comment>
<evidence type="ECO:0000256" key="13">
    <source>
        <dbReference type="PROSITE-ProRule" id="PRU00409"/>
    </source>
</evidence>
<dbReference type="SUPFAM" id="SSF56059">
    <property type="entry name" value="Glutathione synthetase ATP-binding domain-like"/>
    <property type="match status" value="1"/>
</dbReference>
<dbReference type="Pfam" id="PF02843">
    <property type="entry name" value="GARS_C"/>
    <property type="match status" value="1"/>
</dbReference>
<dbReference type="PANTHER" id="PTHR43472:SF1">
    <property type="entry name" value="PHOSPHORIBOSYLAMINE--GLYCINE LIGASE, CHLOROPLASTIC"/>
    <property type="match status" value="1"/>
</dbReference>
<feature type="domain" description="ATP-grasp" evidence="14">
    <location>
        <begin position="108"/>
        <end position="310"/>
    </location>
</feature>
<dbReference type="InterPro" id="IPR020562">
    <property type="entry name" value="PRibGlycinamide_synth_N"/>
</dbReference>
<dbReference type="Gene3D" id="3.90.600.10">
    <property type="entry name" value="Phosphoribosylglycinamide synthetase, C-terminal domain"/>
    <property type="match status" value="1"/>
</dbReference>
<dbReference type="Proteomes" id="UP000600220">
    <property type="component" value="Unassembled WGS sequence"/>
</dbReference>
<evidence type="ECO:0000313" key="15">
    <source>
        <dbReference type="EMBL" id="EGQ4385855.1"/>
    </source>
</evidence>
<evidence type="ECO:0000256" key="12">
    <source>
        <dbReference type="HAMAP-Rule" id="MF_00138"/>
    </source>
</evidence>
<dbReference type="InterPro" id="IPR000115">
    <property type="entry name" value="PRibGlycinamide_synth"/>
</dbReference>
<accession>A0A317YRU9</accession>
<comment type="similarity">
    <text evidence="9 12">Belongs to the GARS family.</text>
</comment>
<keyword evidence="6 13" id="KW-0547">Nucleotide-binding</keyword>